<gene>
    <name evidence="2" type="ORF">CNLFYP112_02367</name>
</gene>
<dbReference type="PROSITE" id="PS51257">
    <property type="entry name" value="PROKAR_LIPOPROTEIN"/>
    <property type="match status" value="1"/>
</dbReference>
<dbReference type="AlphaFoldDB" id="A0A6N2V0A3"/>
<keyword evidence="1" id="KW-0472">Membrane</keyword>
<sequence>MREPDWMFASVVVLGFIAIALACVYESTYDARYCASDDARRAGVGLWHLSCLISAVPVLFILTGSVTEAFELKDERVEVEESVQIAALDGNSYISGHIGGYSFMGTGGTSGEIKEDDAYTVMVSDGNGGYEKRRYGVDEVKVIFDSTEEDARVDEVDVVRDYDVTRSPFFAFDMKGECREVEHQTRIHVPEGSWGEYQFNVN</sequence>
<dbReference type="EMBL" id="CACRTG010000021">
    <property type="protein sequence ID" value="VYT22883.1"/>
    <property type="molecule type" value="Genomic_DNA"/>
</dbReference>
<accession>A0A6N2V0A3</accession>
<protein>
    <submittedName>
        <fullName evidence="2">Uncharacterized protein</fullName>
    </submittedName>
</protein>
<organism evidence="2">
    <name type="scientific">[Clostridium] nexile</name>
    <dbReference type="NCBI Taxonomy" id="29361"/>
    <lineage>
        <taxon>Bacteria</taxon>
        <taxon>Bacillati</taxon>
        <taxon>Bacillota</taxon>
        <taxon>Clostridia</taxon>
        <taxon>Lachnospirales</taxon>
        <taxon>Lachnospiraceae</taxon>
        <taxon>Tyzzerella</taxon>
    </lineage>
</organism>
<keyword evidence="1" id="KW-0812">Transmembrane</keyword>
<name>A0A6N2V0A3_9FIRM</name>
<keyword evidence="1" id="KW-1133">Transmembrane helix</keyword>
<feature type="transmembrane region" description="Helical" evidence="1">
    <location>
        <begin position="6"/>
        <end position="25"/>
    </location>
</feature>
<feature type="transmembrane region" description="Helical" evidence="1">
    <location>
        <begin position="46"/>
        <end position="66"/>
    </location>
</feature>
<evidence type="ECO:0000313" key="2">
    <source>
        <dbReference type="EMBL" id="VYT22883.1"/>
    </source>
</evidence>
<proteinExistence type="predicted"/>
<evidence type="ECO:0000256" key="1">
    <source>
        <dbReference type="SAM" id="Phobius"/>
    </source>
</evidence>
<reference evidence="2" key="1">
    <citation type="submission" date="2019-11" db="EMBL/GenBank/DDBJ databases">
        <authorList>
            <person name="Feng L."/>
        </authorList>
    </citation>
    <scope>NUCLEOTIDE SEQUENCE</scope>
    <source>
        <strain evidence="2">CnexileLFYP112</strain>
    </source>
</reference>